<evidence type="ECO:0000256" key="4">
    <source>
        <dbReference type="ARBA" id="ARBA00023157"/>
    </source>
</evidence>
<feature type="region of interest" description="Disordered" evidence="5">
    <location>
        <begin position="1"/>
        <end position="20"/>
    </location>
</feature>
<dbReference type="OrthoDB" id="5545577at2759"/>
<accession>A0A8H6WEG4</accession>
<dbReference type="Pfam" id="PF02297">
    <property type="entry name" value="COX6B"/>
    <property type="match status" value="1"/>
</dbReference>
<comment type="subcellular location">
    <subcellularLocation>
        <location evidence="1">Mitochondrion</location>
    </subcellularLocation>
</comment>
<dbReference type="InterPro" id="IPR036549">
    <property type="entry name" value="CX6/COA6-like_sf"/>
</dbReference>
<reference evidence="6" key="1">
    <citation type="submission" date="2020-05" db="EMBL/GenBank/DDBJ databases">
        <title>Mycena genomes resolve the evolution of fungal bioluminescence.</title>
        <authorList>
            <person name="Tsai I.J."/>
        </authorList>
    </citation>
    <scope>NUCLEOTIDE SEQUENCE</scope>
    <source>
        <strain evidence="6">110903Hualien_Pintung</strain>
    </source>
</reference>
<dbReference type="InterPro" id="IPR048280">
    <property type="entry name" value="COX6B-like"/>
</dbReference>
<evidence type="ECO:0000256" key="2">
    <source>
        <dbReference type="ARBA" id="ARBA00006425"/>
    </source>
</evidence>
<gene>
    <name evidence="6" type="ORF">HMN09_00515400</name>
</gene>
<protein>
    <submittedName>
        <fullName evidence="6">Uncharacterized protein</fullName>
    </submittedName>
</protein>
<name>A0A8H6WEG4_MYCCL</name>
<dbReference type="PROSITE" id="PS51808">
    <property type="entry name" value="CHCH"/>
    <property type="match status" value="1"/>
</dbReference>
<dbReference type="InterPro" id="IPR048281">
    <property type="entry name" value="COA6_fun"/>
</dbReference>
<dbReference type="GO" id="GO:0005739">
    <property type="term" value="C:mitochondrion"/>
    <property type="evidence" value="ECO:0007669"/>
    <property type="project" value="UniProtKB-SubCell"/>
</dbReference>
<keyword evidence="4" id="KW-1015">Disulfide bond</keyword>
<proteinExistence type="inferred from homology"/>
<dbReference type="PANTHER" id="PTHR47677:SF1">
    <property type="entry name" value="CYTOCHROME C OXIDASE ASSEMBLY FACTOR 6"/>
    <property type="match status" value="1"/>
</dbReference>
<evidence type="ECO:0000256" key="1">
    <source>
        <dbReference type="ARBA" id="ARBA00004173"/>
    </source>
</evidence>
<dbReference type="SUPFAM" id="SSF47694">
    <property type="entry name" value="Cytochrome c oxidase subunit h"/>
    <property type="match status" value="1"/>
</dbReference>
<evidence type="ECO:0000313" key="7">
    <source>
        <dbReference type="Proteomes" id="UP000613580"/>
    </source>
</evidence>
<comment type="caution">
    <text evidence="6">The sequence shown here is derived from an EMBL/GenBank/DDBJ whole genome shotgun (WGS) entry which is preliminary data.</text>
</comment>
<dbReference type="PANTHER" id="PTHR47677">
    <property type="entry name" value="CYTOCHROME C OXIDASE ASSEMBLY FACTOR 6"/>
    <property type="match status" value="1"/>
</dbReference>
<dbReference type="Gene3D" id="1.10.10.140">
    <property type="entry name" value="Cytochrome c oxidase, subunit VIb"/>
    <property type="match status" value="1"/>
</dbReference>
<evidence type="ECO:0000313" key="6">
    <source>
        <dbReference type="EMBL" id="KAF7313591.1"/>
    </source>
</evidence>
<dbReference type="Proteomes" id="UP000613580">
    <property type="component" value="Unassembled WGS sequence"/>
</dbReference>
<dbReference type="AlphaFoldDB" id="A0A8H6WEG4"/>
<sequence>MGWWPFSSSPKQDSPPTRTERQICWDSRDAYYTCLDGVGVIRAGTEAPGACKAERKAYEGSCAQSWVKYFNERRRIAFAQKDMIAQANAQNAAATGKTTQ</sequence>
<evidence type="ECO:0000256" key="5">
    <source>
        <dbReference type="SAM" id="MobiDB-lite"/>
    </source>
</evidence>
<comment type="similarity">
    <text evidence="2">Belongs to the cytochrome c oxidase subunit 6B family.</text>
</comment>
<keyword evidence="3" id="KW-0496">Mitochondrion</keyword>
<organism evidence="6 7">
    <name type="scientific">Mycena chlorophos</name>
    <name type="common">Agaric fungus</name>
    <name type="synonym">Agaricus chlorophos</name>
    <dbReference type="NCBI Taxonomy" id="658473"/>
    <lineage>
        <taxon>Eukaryota</taxon>
        <taxon>Fungi</taxon>
        <taxon>Dikarya</taxon>
        <taxon>Basidiomycota</taxon>
        <taxon>Agaricomycotina</taxon>
        <taxon>Agaricomycetes</taxon>
        <taxon>Agaricomycetidae</taxon>
        <taxon>Agaricales</taxon>
        <taxon>Marasmiineae</taxon>
        <taxon>Mycenaceae</taxon>
        <taxon>Mycena</taxon>
    </lineage>
</organism>
<feature type="compositionally biased region" description="Polar residues" evidence="5">
    <location>
        <begin position="1"/>
        <end position="17"/>
    </location>
</feature>
<evidence type="ECO:0000256" key="3">
    <source>
        <dbReference type="ARBA" id="ARBA00023128"/>
    </source>
</evidence>
<dbReference type="EMBL" id="JACAZE010000006">
    <property type="protein sequence ID" value="KAF7313591.1"/>
    <property type="molecule type" value="Genomic_DNA"/>
</dbReference>
<keyword evidence="7" id="KW-1185">Reference proteome</keyword>